<evidence type="ECO:0008006" key="5">
    <source>
        <dbReference type="Google" id="ProtNLM"/>
    </source>
</evidence>
<dbReference type="AlphaFoldDB" id="A0AAU7D6S3"/>
<reference evidence="4" key="1">
    <citation type="submission" date="2023-03" db="EMBL/GenBank/DDBJ databases">
        <title>Edaphobacter sp.</title>
        <authorList>
            <person name="Huber K.J."/>
            <person name="Papendorf J."/>
            <person name="Pilke C."/>
            <person name="Bunk B."/>
            <person name="Sproeer C."/>
            <person name="Pester M."/>
        </authorList>
    </citation>
    <scope>NUCLEOTIDE SEQUENCE</scope>
    <source>
        <strain evidence="4">DSM 109920</strain>
    </source>
</reference>
<evidence type="ECO:0000313" key="4">
    <source>
        <dbReference type="EMBL" id="XBH13717.1"/>
    </source>
</evidence>
<proteinExistence type="predicted"/>
<gene>
    <name evidence="4" type="ORF">P8936_00750</name>
</gene>
<dbReference type="RefSeq" id="WP_348269865.1">
    <property type="nucleotide sequence ID" value="NZ_CP121195.1"/>
</dbReference>
<organism evidence="4">
    <name type="scientific">Edaphobacter paludis</name>
    <dbReference type="NCBI Taxonomy" id="3035702"/>
    <lineage>
        <taxon>Bacteria</taxon>
        <taxon>Pseudomonadati</taxon>
        <taxon>Acidobacteriota</taxon>
        <taxon>Terriglobia</taxon>
        <taxon>Terriglobales</taxon>
        <taxon>Acidobacteriaceae</taxon>
        <taxon>Edaphobacter</taxon>
    </lineage>
</organism>
<keyword evidence="3" id="KW-1133">Transmembrane helix</keyword>
<dbReference type="InterPro" id="IPR012334">
    <property type="entry name" value="Pectin_lyas_fold"/>
</dbReference>
<evidence type="ECO:0000256" key="1">
    <source>
        <dbReference type="ARBA" id="ARBA00023157"/>
    </source>
</evidence>
<evidence type="ECO:0000256" key="2">
    <source>
        <dbReference type="SAM" id="MobiDB-lite"/>
    </source>
</evidence>
<dbReference type="PANTHER" id="PTHR31736:SF19">
    <property type="entry name" value="PECTIN LYASE SUPERFAMILY PROTEIN-RELATED"/>
    <property type="match status" value="1"/>
</dbReference>
<dbReference type="SUPFAM" id="SSF49299">
    <property type="entry name" value="PKD domain"/>
    <property type="match status" value="1"/>
</dbReference>
<keyword evidence="3" id="KW-0812">Transmembrane</keyword>
<protein>
    <recommendedName>
        <fullName evidence="5">PKD domain-containing protein</fullName>
    </recommendedName>
</protein>
<sequence length="716" mass="78039">MYEVTYAADGTHSSSPVELFVHFANSVLLIVFLLVGGVAFASNSQSRATLYPIPAEVSSSHFRVRIDGQSTDVLHAASGYYLLNFNTDRPVTVSVTASDPHYWDAGVEIQPMRFGLRPVRHGATITFPMSADSKLMITRPGDHFADGDILFLFANPPDHSGITSKTPGVRYYGPGVHRENIDAHSGDTIYLAGGAVVFGSLNIWRVHDVHVLGNGVIIYDGPQNPHDDEGWMHKTNWHVVVMDNAHNIEIDGITCITRSRSWQIQMRDSRKIGFYNIKVIGGNPNDANQDGVDWLGGGDTTIRNSFFRASDDDFAMEGNWDGYDLALMRIPGHNVSNITIENTIVSTSISNTIRAAWPEKTFNSAHFHMSDMDVLQTGSGSCKVPFAFFELWADPDGKGSHRDYTFKNIRLEDWYSLFQIRQPGPSVRDISFEDIWAMDGPGMVPSEVKGDVSGVRLRGAPLQGYLDAVPNVADGAAQPEVSPSAITAHFTYTRSFLKPRQRIVFTADEPAREGRSFEWLFGDGSRGEGREVHHAFPDAKGTLLDGTGRFRVLLHIVDAQGEQAWGSQSLVISNASNDSHAAQAEGNSPVGTTAGTSDGKVFERLLHIPANGGYTFTLLTSTDATIAIDGLEPHHSPKPRAQVCGSTGDAVQPVRVSAVLTAGEHRIRIERQPGIENAETLPGAPADQPVLLWEGPGIDRQPIPQTSYTQATASGQ</sequence>
<evidence type="ECO:0000256" key="3">
    <source>
        <dbReference type="SAM" id="Phobius"/>
    </source>
</evidence>
<dbReference type="InterPro" id="IPR011050">
    <property type="entry name" value="Pectin_lyase_fold/virulence"/>
</dbReference>
<name>A0AAU7D6S3_9BACT</name>
<accession>A0AAU7D6S3</accession>
<dbReference type="SUPFAM" id="SSF51126">
    <property type="entry name" value="Pectin lyase-like"/>
    <property type="match status" value="1"/>
</dbReference>
<feature type="transmembrane region" description="Helical" evidence="3">
    <location>
        <begin position="20"/>
        <end position="41"/>
    </location>
</feature>
<feature type="region of interest" description="Disordered" evidence="2">
    <location>
        <begin position="696"/>
        <end position="716"/>
    </location>
</feature>
<keyword evidence="3" id="KW-0472">Membrane</keyword>
<dbReference type="InterPro" id="IPR035986">
    <property type="entry name" value="PKD_dom_sf"/>
</dbReference>
<dbReference type="Gene3D" id="2.160.20.10">
    <property type="entry name" value="Single-stranded right-handed beta-helix, Pectin lyase-like"/>
    <property type="match status" value="1"/>
</dbReference>
<keyword evidence="1" id="KW-1015">Disulfide bond</keyword>
<feature type="compositionally biased region" description="Polar residues" evidence="2">
    <location>
        <begin position="703"/>
        <end position="716"/>
    </location>
</feature>
<dbReference type="EMBL" id="CP121195">
    <property type="protein sequence ID" value="XBH13717.1"/>
    <property type="molecule type" value="Genomic_DNA"/>
</dbReference>
<dbReference type="PANTHER" id="PTHR31736">
    <property type="match status" value="1"/>
</dbReference>